<proteinExistence type="predicted"/>
<organism evidence="3 4">
    <name type="scientific">Carpinus fangiana</name>
    <dbReference type="NCBI Taxonomy" id="176857"/>
    <lineage>
        <taxon>Eukaryota</taxon>
        <taxon>Viridiplantae</taxon>
        <taxon>Streptophyta</taxon>
        <taxon>Embryophyta</taxon>
        <taxon>Tracheophyta</taxon>
        <taxon>Spermatophyta</taxon>
        <taxon>Magnoliopsida</taxon>
        <taxon>eudicotyledons</taxon>
        <taxon>Gunneridae</taxon>
        <taxon>Pentapetalae</taxon>
        <taxon>rosids</taxon>
        <taxon>fabids</taxon>
        <taxon>Fagales</taxon>
        <taxon>Betulaceae</taxon>
        <taxon>Carpinus</taxon>
    </lineage>
</organism>
<dbReference type="PANTHER" id="PTHR39611:SF1">
    <property type="entry name" value="HYDROXYPROLINE-RICH GLYCOPROTEIN DZ-HRGP"/>
    <property type="match status" value="1"/>
</dbReference>
<comment type="caution">
    <text evidence="3">The sequence shown here is derived from an EMBL/GenBank/DDBJ whole genome shotgun (WGS) entry which is preliminary data.</text>
</comment>
<feature type="domain" description="DUF7514" evidence="2">
    <location>
        <begin position="208"/>
        <end position="371"/>
    </location>
</feature>
<reference evidence="3 4" key="1">
    <citation type="submission" date="2019-06" db="EMBL/GenBank/DDBJ databases">
        <title>A chromosomal-level reference genome of Carpinus fangiana (Coryloideae, Betulaceae).</title>
        <authorList>
            <person name="Yang X."/>
            <person name="Wang Z."/>
            <person name="Zhang L."/>
            <person name="Hao G."/>
            <person name="Liu J."/>
            <person name="Yang Y."/>
        </authorList>
    </citation>
    <scope>NUCLEOTIDE SEQUENCE [LARGE SCALE GENOMIC DNA]</scope>
    <source>
        <strain evidence="3">Cfa_2016G</strain>
        <tissue evidence="3">Leaf</tissue>
    </source>
</reference>
<protein>
    <recommendedName>
        <fullName evidence="2">DUF7514 domain-containing protein</fullName>
    </recommendedName>
</protein>
<dbReference type="InterPro" id="IPR055936">
    <property type="entry name" value="DUF7514"/>
</dbReference>
<feature type="region of interest" description="Disordered" evidence="1">
    <location>
        <begin position="389"/>
        <end position="415"/>
    </location>
</feature>
<evidence type="ECO:0000313" key="3">
    <source>
        <dbReference type="EMBL" id="KAB8576201.1"/>
    </source>
</evidence>
<evidence type="ECO:0000256" key="1">
    <source>
        <dbReference type="SAM" id="MobiDB-lite"/>
    </source>
</evidence>
<gene>
    <name evidence="3" type="ORF">FH972_025729</name>
</gene>
<evidence type="ECO:0000259" key="2">
    <source>
        <dbReference type="Pfam" id="PF24355"/>
    </source>
</evidence>
<dbReference type="EMBL" id="VIBQ01000066">
    <property type="protein sequence ID" value="KAB8576201.1"/>
    <property type="molecule type" value="Genomic_DNA"/>
</dbReference>
<evidence type="ECO:0000313" key="4">
    <source>
        <dbReference type="Proteomes" id="UP000327013"/>
    </source>
</evidence>
<sequence length="590" mass="65516">MTSEGRRRSAVPPDAYPDDKRRMSSYTQGSDDAQSVRSNSSASMPPNQRPAHLAQDDRRSGQPLSEAVNDAFDHSEMANRVDPELVAVITSQVISNLKLSGFAPDQHSPPKPSSVVQPTPMTSSTTSIPPRDVYTPPSPVRDEPHNLNPLRAHNDPPAPGSFDTRHDGNVDERRHSIPVTVDTSLPRPQAPLRQSTGNATTLEKIWQPLFTPDGNPTPRMGQFLRGLALYIIEDFEPSLSLVISPTKMARFYDQVKMTNEIYPWSAIFGGEMTNSSLSHLYRDLKCQHHFVQLGYEDKPTIPCLTPAGFECWMIHVIRSHPDVEYERFAKAVLDMPISNADDRRERFPKQLSRRLFPSHADEKTREHLEDSILADPIIDLLRTATPVKSSSTAIPSGSGGGATMQSQSLPKTSTYPVEARAQPWLHSHHRQTSPPPMQETAVDDEFAPSIPLERERKPYYAQPGGGKVAADGLPQRSNTTSSTRRPYIDMSDGGTTRSRQRSGSVATSAIPKQQTSPPKSDLSSQPHRNSMYESDDEALGISRQQSREQRARQYVMESTTTQDHGGEARRRGGSTSTRQTYYPPPPPRHG</sequence>
<feature type="compositionally biased region" description="Polar residues" evidence="1">
    <location>
        <begin position="24"/>
        <end position="46"/>
    </location>
</feature>
<feature type="compositionally biased region" description="Low complexity" evidence="1">
    <location>
        <begin position="113"/>
        <end position="130"/>
    </location>
</feature>
<feature type="region of interest" description="Disordered" evidence="1">
    <location>
        <begin position="100"/>
        <end position="171"/>
    </location>
</feature>
<dbReference type="AlphaFoldDB" id="A0A5N6L1U7"/>
<feature type="compositionally biased region" description="Polar residues" evidence="1">
    <location>
        <begin position="493"/>
        <end position="532"/>
    </location>
</feature>
<feature type="region of interest" description="Disordered" evidence="1">
    <location>
        <begin position="454"/>
        <end position="590"/>
    </location>
</feature>
<name>A0A5N6L1U7_9ROSI</name>
<keyword evidence="4" id="KW-1185">Reference proteome</keyword>
<dbReference type="PANTHER" id="PTHR39611">
    <property type="entry name" value="HYDROXYPROLINE-RICH GLYCOPROTEIN DZ-HRGP-RELATED"/>
    <property type="match status" value="1"/>
</dbReference>
<feature type="region of interest" description="Disordered" evidence="1">
    <location>
        <begin position="1"/>
        <end position="76"/>
    </location>
</feature>
<dbReference type="Pfam" id="PF24355">
    <property type="entry name" value="DUF7514"/>
    <property type="match status" value="1"/>
</dbReference>
<accession>A0A5N6L1U7</accession>
<dbReference type="OrthoDB" id="5413703at2759"/>
<dbReference type="Proteomes" id="UP000327013">
    <property type="component" value="Unassembled WGS sequence"/>
</dbReference>
<feature type="compositionally biased region" description="Polar residues" evidence="1">
    <location>
        <begin position="403"/>
        <end position="415"/>
    </location>
</feature>
<feature type="compositionally biased region" description="Polar residues" evidence="1">
    <location>
        <begin position="475"/>
        <end position="484"/>
    </location>
</feature>